<reference evidence="2 3" key="1">
    <citation type="submission" date="2024-02" db="EMBL/GenBank/DDBJ databases">
        <title>A draft genome for the cacao thread blight pathogen Marasmius crinis-equi.</title>
        <authorList>
            <person name="Cohen S.P."/>
            <person name="Baruah I.K."/>
            <person name="Amoako-Attah I."/>
            <person name="Bukari Y."/>
            <person name="Meinhardt L.W."/>
            <person name="Bailey B.A."/>
        </authorList>
    </citation>
    <scope>NUCLEOTIDE SEQUENCE [LARGE SCALE GENOMIC DNA]</scope>
    <source>
        <strain evidence="2 3">GH-76</strain>
    </source>
</reference>
<evidence type="ECO:0008006" key="4">
    <source>
        <dbReference type="Google" id="ProtNLM"/>
    </source>
</evidence>
<keyword evidence="3" id="KW-1185">Reference proteome</keyword>
<evidence type="ECO:0000313" key="3">
    <source>
        <dbReference type="Proteomes" id="UP001465976"/>
    </source>
</evidence>
<protein>
    <recommendedName>
        <fullName evidence="4">HMG box domain-containing protein</fullName>
    </recommendedName>
</protein>
<dbReference type="Proteomes" id="UP001465976">
    <property type="component" value="Unassembled WGS sequence"/>
</dbReference>
<proteinExistence type="predicted"/>
<gene>
    <name evidence="2" type="ORF">V5O48_011858</name>
</gene>
<sequence length="120" mass="13637">MSTSPPTMLAPKNTQIAPSKALPNRTPTIHPDKVAYLARLLPAYLQLPDNSKDKTAFWVAFRSEFLAHFPLNKYPAPKPNLRPLGTVSPEEWNTMTRRAKDAWKKAEMRRQATPEQLVVE</sequence>
<comment type="caution">
    <text evidence="2">The sequence shown here is derived from an EMBL/GenBank/DDBJ whole genome shotgun (WGS) entry which is preliminary data.</text>
</comment>
<feature type="region of interest" description="Disordered" evidence="1">
    <location>
        <begin position="1"/>
        <end position="27"/>
    </location>
</feature>
<evidence type="ECO:0000313" key="2">
    <source>
        <dbReference type="EMBL" id="KAL0570108.1"/>
    </source>
</evidence>
<name>A0ABR3F4G9_9AGAR</name>
<evidence type="ECO:0000256" key="1">
    <source>
        <dbReference type="SAM" id="MobiDB-lite"/>
    </source>
</evidence>
<organism evidence="2 3">
    <name type="scientific">Marasmius crinis-equi</name>
    <dbReference type="NCBI Taxonomy" id="585013"/>
    <lineage>
        <taxon>Eukaryota</taxon>
        <taxon>Fungi</taxon>
        <taxon>Dikarya</taxon>
        <taxon>Basidiomycota</taxon>
        <taxon>Agaricomycotina</taxon>
        <taxon>Agaricomycetes</taxon>
        <taxon>Agaricomycetidae</taxon>
        <taxon>Agaricales</taxon>
        <taxon>Marasmiineae</taxon>
        <taxon>Marasmiaceae</taxon>
        <taxon>Marasmius</taxon>
    </lineage>
</organism>
<feature type="non-terminal residue" evidence="2">
    <location>
        <position position="120"/>
    </location>
</feature>
<feature type="compositionally biased region" description="Polar residues" evidence="1">
    <location>
        <begin position="1"/>
        <end position="17"/>
    </location>
</feature>
<accession>A0ABR3F4G9</accession>
<dbReference type="EMBL" id="JBAHYK010000993">
    <property type="protein sequence ID" value="KAL0570108.1"/>
    <property type="molecule type" value="Genomic_DNA"/>
</dbReference>